<evidence type="ECO:0000313" key="3">
    <source>
        <dbReference type="Proteomes" id="UP000265520"/>
    </source>
</evidence>
<dbReference type="AlphaFoldDB" id="A0A392RDT6"/>
<organism evidence="2 3">
    <name type="scientific">Trifolium medium</name>
    <dbReference type="NCBI Taxonomy" id="97028"/>
    <lineage>
        <taxon>Eukaryota</taxon>
        <taxon>Viridiplantae</taxon>
        <taxon>Streptophyta</taxon>
        <taxon>Embryophyta</taxon>
        <taxon>Tracheophyta</taxon>
        <taxon>Spermatophyta</taxon>
        <taxon>Magnoliopsida</taxon>
        <taxon>eudicotyledons</taxon>
        <taxon>Gunneridae</taxon>
        <taxon>Pentapetalae</taxon>
        <taxon>rosids</taxon>
        <taxon>fabids</taxon>
        <taxon>Fabales</taxon>
        <taxon>Fabaceae</taxon>
        <taxon>Papilionoideae</taxon>
        <taxon>50 kb inversion clade</taxon>
        <taxon>NPAAA clade</taxon>
        <taxon>Hologalegina</taxon>
        <taxon>IRL clade</taxon>
        <taxon>Trifolieae</taxon>
        <taxon>Trifolium</taxon>
    </lineage>
</organism>
<sequence>KLLGFDFEVVYKVGVENKAADALSRRHGDAEIATLRSYPIWQQGSQLQQEVLQDPVLQRIIEALKTDPNAKPGFSLKGGILFYKDRLVIPANSAIIKDLLKEFHSSPSGGHSGYLRTYRRIAGTLYWQGMMKNVQEFVKA</sequence>
<keyword evidence="3" id="KW-1185">Reference proteome</keyword>
<dbReference type="EMBL" id="LXQA010211480">
    <property type="protein sequence ID" value="MCI34194.1"/>
    <property type="molecule type" value="Genomic_DNA"/>
</dbReference>
<protein>
    <recommendedName>
        <fullName evidence="1">Integrase zinc-binding domain-containing protein</fullName>
    </recommendedName>
</protein>
<reference evidence="2 3" key="1">
    <citation type="journal article" date="2018" name="Front. Plant Sci.">
        <title>Red Clover (Trifolium pratense) and Zigzag Clover (T. medium) - A Picture of Genomic Similarities and Differences.</title>
        <authorList>
            <person name="Dluhosova J."/>
            <person name="Istvanek J."/>
            <person name="Nedelnik J."/>
            <person name="Repkova J."/>
        </authorList>
    </citation>
    <scope>NUCLEOTIDE SEQUENCE [LARGE SCALE GENOMIC DNA]</scope>
    <source>
        <strain evidence="3">cv. 10/8</strain>
        <tissue evidence="2">Leaf</tissue>
    </source>
</reference>
<feature type="domain" description="Integrase zinc-binding" evidence="1">
    <location>
        <begin position="93"/>
        <end position="139"/>
    </location>
</feature>
<dbReference type="Gene3D" id="1.10.340.70">
    <property type="match status" value="1"/>
</dbReference>
<dbReference type="InterPro" id="IPR041588">
    <property type="entry name" value="Integrase_H2C2"/>
</dbReference>
<dbReference type="PANTHER" id="PTHR37984">
    <property type="entry name" value="PROTEIN CBG26694"/>
    <property type="match status" value="1"/>
</dbReference>
<name>A0A392RDT6_9FABA</name>
<feature type="non-terminal residue" evidence="2">
    <location>
        <position position="140"/>
    </location>
</feature>
<proteinExistence type="predicted"/>
<dbReference type="Proteomes" id="UP000265520">
    <property type="component" value="Unassembled WGS sequence"/>
</dbReference>
<evidence type="ECO:0000259" key="1">
    <source>
        <dbReference type="Pfam" id="PF17921"/>
    </source>
</evidence>
<evidence type="ECO:0000313" key="2">
    <source>
        <dbReference type="EMBL" id="MCI34194.1"/>
    </source>
</evidence>
<dbReference type="InterPro" id="IPR050951">
    <property type="entry name" value="Retrovirus_Pol_polyprotein"/>
</dbReference>
<dbReference type="Pfam" id="PF17921">
    <property type="entry name" value="Integrase_H2C2"/>
    <property type="match status" value="1"/>
</dbReference>
<dbReference type="PANTHER" id="PTHR37984:SF5">
    <property type="entry name" value="PROTEIN NYNRIN-LIKE"/>
    <property type="match status" value="1"/>
</dbReference>
<feature type="non-terminal residue" evidence="2">
    <location>
        <position position="1"/>
    </location>
</feature>
<accession>A0A392RDT6</accession>
<comment type="caution">
    <text evidence="2">The sequence shown here is derived from an EMBL/GenBank/DDBJ whole genome shotgun (WGS) entry which is preliminary data.</text>
</comment>